<dbReference type="InterPro" id="IPR009060">
    <property type="entry name" value="UBA-like_sf"/>
</dbReference>
<dbReference type="PANTHER" id="PTHR20930">
    <property type="entry name" value="OVARIAN CARCINOMA ANTIGEN CA125-RELATED"/>
    <property type="match status" value="1"/>
</dbReference>
<proteinExistence type="predicted"/>
<accession>A0A4V1ISN9</accession>
<dbReference type="EMBL" id="KZ993969">
    <property type="protein sequence ID" value="RKO94217.1"/>
    <property type="molecule type" value="Genomic_DNA"/>
</dbReference>
<dbReference type="CDD" id="cd05992">
    <property type="entry name" value="PB1"/>
    <property type="match status" value="1"/>
</dbReference>
<evidence type="ECO:0000256" key="1">
    <source>
        <dbReference type="SAM" id="MobiDB-lite"/>
    </source>
</evidence>
<dbReference type="PROSITE" id="PS50030">
    <property type="entry name" value="UBA"/>
    <property type="match status" value="1"/>
</dbReference>
<feature type="compositionally biased region" description="Low complexity" evidence="1">
    <location>
        <begin position="225"/>
        <end position="243"/>
    </location>
</feature>
<gene>
    <name evidence="3" type="ORF">BDK51DRAFT_41283</name>
</gene>
<name>A0A4V1ISN9_9FUNG</name>
<dbReference type="SUPFAM" id="SSF54277">
    <property type="entry name" value="CAD &amp; PB1 domains"/>
    <property type="match status" value="1"/>
</dbReference>
<evidence type="ECO:0000259" key="2">
    <source>
        <dbReference type="PROSITE" id="PS50030"/>
    </source>
</evidence>
<dbReference type="AlphaFoldDB" id="A0A4V1ISN9"/>
<evidence type="ECO:0000313" key="4">
    <source>
        <dbReference type="Proteomes" id="UP000269721"/>
    </source>
</evidence>
<dbReference type="InterPro" id="IPR015940">
    <property type="entry name" value="UBA"/>
</dbReference>
<dbReference type="Proteomes" id="UP000269721">
    <property type="component" value="Unassembled WGS sequence"/>
</dbReference>
<feature type="compositionally biased region" description="Basic and acidic residues" evidence="1">
    <location>
        <begin position="149"/>
        <end position="165"/>
    </location>
</feature>
<reference evidence="4" key="1">
    <citation type="journal article" date="2018" name="Nat. Microbiol.">
        <title>Leveraging single-cell genomics to expand the fungal tree of life.</title>
        <authorList>
            <person name="Ahrendt S.R."/>
            <person name="Quandt C.A."/>
            <person name="Ciobanu D."/>
            <person name="Clum A."/>
            <person name="Salamov A."/>
            <person name="Andreopoulos B."/>
            <person name="Cheng J.F."/>
            <person name="Woyke T."/>
            <person name="Pelin A."/>
            <person name="Henrissat B."/>
            <person name="Reynolds N.K."/>
            <person name="Benny G.L."/>
            <person name="Smith M.E."/>
            <person name="James T.Y."/>
            <person name="Grigoriev I.V."/>
        </authorList>
    </citation>
    <scope>NUCLEOTIDE SEQUENCE [LARGE SCALE GENOMIC DNA]</scope>
</reference>
<dbReference type="Gene3D" id="1.10.8.10">
    <property type="entry name" value="DNA helicase RuvA subunit, C-terminal domain"/>
    <property type="match status" value="1"/>
</dbReference>
<feature type="compositionally biased region" description="Basic and acidic residues" evidence="1">
    <location>
        <begin position="174"/>
        <end position="186"/>
    </location>
</feature>
<sequence>MVSGSSNPIKALHPIASQITSNMSAKVVAKVSFNGTLRRIVINDTHIEWDAFLEQVGGNGLRLFVASIRKVHSFPVSIPVSVTHLDSDGDSILVDSTEELFEIVDSAIGTLRFDVVPAVRDDNAAELATSSGVDGGETHDSFVVVENPVQKEESDGKEVGNERAEQVAQAVEQAAEKAAEVAEHAKATLKQDAAVTDGETATVDDDTDPLDQQHSAAEKGKGPDAPSSPNSSSSASENPHASNDSTKTRDPIEEFVESIEPLFEALRAHVDANPEVFKNIEKLGEQIGEQAQAHVAPILAALEAEFAEARARTRAQHYAAHNRHPHPFAATSHPFFNLSTTFAPGRRYPANIPSPRCRFAPSPRPTNHSEILDALVGMGFTDRQANEDLLRRYGGNVESVVESLVCG</sequence>
<dbReference type="Gene3D" id="3.10.20.90">
    <property type="entry name" value="Phosphatidylinositol 3-kinase Catalytic Subunit, Chain A, domain 1"/>
    <property type="match status" value="1"/>
</dbReference>
<organism evidence="3 4">
    <name type="scientific">Blyttiomyces helicus</name>
    <dbReference type="NCBI Taxonomy" id="388810"/>
    <lineage>
        <taxon>Eukaryota</taxon>
        <taxon>Fungi</taxon>
        <taxon>Fungi incertae sedis</taxon>
        <taxon>Chytridiomycota</taxon>
        <taxon>Chytridiomycota incertae sedis</taxon>
        <taxon>Chytridiomycetes</taxon>
        <taxon>Chytridiomycetes incertae sedis</taxon>
        <taxon>Blyttiomyces</taxon>
    </lineage>
</organism>
<dbReference type="SUPFAM" id="SSF46934">
    <property type="entry name" value="UBA-like"/>
    <property type="match status" value="1"/>
</dbReference>
<dbReference type="OrthoDB" id="2152551at2759"/>
<keyword evidence="4" id="KW-1185">Reference proteome</keyword>
<feature type="domain" description="UBA" evidence="2">
    <location>
        <begin position="366"/>
        <end position="407"/>
    </location>
</feature>
<feature type="region of interest" description="Disordered" evidence="1">
    <location>
        <begin position="147"/>
        <end position="250"/>
    </location>
</feature>
<protein>
    <recommendedName>
        <fullName evidence="2">UBA domain-containing protein</fullName>
    </recommendedName>
</protein>
<evidence type="ECO:0000313" key="3">
    <source>
        <dbReference type="EMBL" id="RKO94217.1"/>
    </source>
</evidence>
<dbReference type="PANTHER" id="PTHR20930:SF0">
    <property type="entry name" value="PROTEIN ILRUN"/>
    <property type="match status" value="1"/>
</dbReference>